<keyword evidence="2" id="KW-1185">Reference proteome</keyword>
<evidence type="ECO:0008006" key="3">
    <source>
        <dbReference type="Google" id="ProtNLM"/>
    </source>
</evidence>
<organism evidence="1 2">
    <name type="scientific">Cordylochernes scorpioides</name>
    <dbReference type="NCBI Taxonomy" id="51811"/>
    <lineage>
        <taxon>Eukaryota</taxon>
        <taxon>Metazoa</taxon>
        <taxon>Ecdysozoa</taxon>
        <taxon>Arthropoda</taxon>
        <taxon>Chelicerata</taxon>
        <taxon>Arachnida</taxon>
        <taxon>Pseudoscorpiones</taxon>
        <taxon>Cheliferoidea</taxon>
        <taxon>Chernetidae</taxon>
        <taxon>Cordylochernes</taxon>
    </lineage>
</organism>
<dbReference type="Proteomes" id="UP001235939">
    <property type="component" value="Chromosome 02"/>
</dbReference>
<evidence type="ECO:0000313" key="1">
    <source>
        <dbReference type="EMBL" id="UYV62739.1"/>
    </source>
</evidence>
<evidence type="ECO:0000313" key="2">
    <source>
        <dbReference type="Proteomes" id="UP001235939"/>
    </source>
</evidence>
<accession>A0ABY6K383</accession>
<dbReference type="EMBL" id="CP092864">
    <property type="protein sequence ID" value="UYV62739.1"/>
    <property type="molecule type" value="Genomic_DNA"/>
</dbReference>
<proteinExistence type="predicted"/>
<name>A0ABY6K383_9ARAC</name>
<sequence length="162" mass="18400">MDYLKNHFSNILSSIKRFSGLTKSVLHLTITEHHHFTDVPRASSTATSQRLNFDRVRKSPQMSIERAIKCMEMKQYQKLKYISVTIDLKIRVSRMIQGSLNLDDGAQHPAVGISYGSCQSIIQGHGHIKLGKLCGYPVPRHLTVQGKQNRLEICNDLIEKNN</sequence>
<reference evidence="1 2" key="1">
    <citation type="submission" date="2022-01" db="EMBL/GenBank/DDBJ databases">
        <title>A chromosomal length assembly of Cordylochernes scorpioides.</title>
        <authorList>
            <person name="Zeh D."/>
            <person name="Zeh J."/>
        </authorList>
    </citation>
    <scope>NUCLEOTIDE SEQUENCE [LARGE SCALE GENOMIC DNA]</scope>
    <source>
        <strain evidence="1">IN4F17</strain>
        <tissue evidence="1">Whole Body</tissue>
    </source>
</reference>
<gene>
    <name evidence="1" type="ORF">LAZ67_2001775</name>
</gene>
<protein>
    <recommendedName>
        <fullName evidence="3">Ribosomal protein S3</fullName>
    </recommendedName>
</protein>